<dbReference type="AlphaFoldDB" id="A0A1Y2H117"/>
<feature type="region of interest" description="Disordered" evidence="1">
    <location>
        <begin position="78"/>
        <end position="99"/>
    </location>
</feature>
<name>A0A1Y2H117_9FUNG</name>
<feature type="region of interest" description="Disordered" evidence="1">
    <location>
        <begin position="536"/>
        <end position="556"/>
    </location>
</feature>
<organism evidence="2 3">
    <name type="scientific">Lobosporangium transversale</name>
    <dbReference type="NCBI Taxonomy" id="64571"/>
    <lineage>
        <taxon>Eukaryota</taxon>
        <taxon>Fungi</taxon>
        <taxon>Fungi incertae sedis</taxon>
        <taxon>Mucoromycota</taxon>
        <taxon>Mortierellomycotina</taxon>
        <taxon>Mortierellomycetes</taxon>
        <taxon>Mortierellales</taxon>
        <taxon>Mortierellaceae</taxon>
        <taxon>Lobosporangium</taxon>
    </lineage>
</organism>
<gene>
    <name evidence="2" type="ORF">BCR41DRAFT_391684</name>
</gene>
<accession>A0A1Y2H117</accession>
<sequence length="556" mass="62519">MSRGSQFFLDCSVEHWSDLAMFISYLSKNNPSEAPEKHLKLYQSSLRATLEDPASSDEQKKVAGNLVAQVELEHMRNAWETTGEESSPVASKRKGDRTEGRVSRFAEPWLSLMYHLRAKVKGEPQTTITRSTVHLSNLHIDIYDFVCARLSQKEQLSKVMELDVCKIDGLGEVMEELKEASAEVTEEDRVIDLNRLSDKMIQLMAVKTKAHNGIHKAVFSAVHFMALEKPNTLMSESKVVSIWEKLLGTLYRGLGVLPILISLTPAYVENISEIEVSYIEYTFISGELDSKASKYQNEIFGEELNTDTSISVYGKKEKIEWWSWEDFHLLAMDVHVTDHGPMLPHCNTSWNEFLSGTDETIATLWDYSKYLEGYAKGARRRKLKHQGTKATTYRRSVTRHPWTLGQFTVFPPTVSRFKKDANSQPSTSSTKELVEAFLYIVRHPVPTKHRKDFACAWPILYSVQSKPSGKVIIVVKRLVVQCGSSLATTTASDSLSTIGPSTAITRQYSMHVEDKAEVSIDEMSAVNSSLVARFSDLGSSPDDTQETTPLSVDLPS</sequence>
<dbReference type="InParanoid" id="A0A1Y2H117"/>
<proteinExistence type="predicted"/>
<dbReference type="GeneID" id="33570227"/>
<feature type="compositionally biased region" description="Polar residues" evidence="1">
    <location>
        <begin position="537"/>
        <end position="550"/>
    </location>
</feature>
<reference evidence="2 3" key="1">
    <citation type="submission" date="2016-07" db="EMBL/GenBank/DDBJ databases">
        <title>Pervasive Adenine N6-methylation of Active Genes in Fungi.</title>
        <authorList>
            <consortium name="DOE Joint Genome Institute"/>
            <person name="Mondo S.J."/>
            <person name="Dannebaum R.O."/>
            <person name="Kuo R.C."/>
            <person name="Labutti K."/>
            <person name="Haridas S."/>
            <person name="Kuo A."/>
            <person name="Salamov A."/>
            <person name="Ahrendt S.R."/>
            <person name="Lipzen A."/>
            <person name="Sullivan W."/>
            <person name="Andreopoulos W.B."/>
            <person name="Clum A."/>
            <person name="Lindquist E."/>
            <person name="Daum C."/>
            <person name="Ramamoorthy G.K."/>
            <person name="Gryganskyi A."/>
            <person name="Culley D."/>
            <person name="Magnuson J.K."/>
            <person name="James T.Y."/>
            <person name="O'Malley M.A."/>
            <person name="Stajich J.E."/>
            <person name="Spatafora J.W."/>
            <person name="Visel A."/>
            <person name="Grigoriev I.V."/>
        </authorList>
    </citation>
    <scope>NUCLEOTIDE SEQUENCE [LARGE SCALE GENOMIC DNA]</scope>
    <source>
        <strain evidence="2 3">NRRL 3116</strain>
    </source>
</reference>
<protein>
    <submittedName>
        <fullName evidence="2">Uncharacterized protein</fullName>
    </submittedName>
</protein>
<evidence type="ECO:0000313" key="2">
    <source>
        <dbReference type="EMBL" id="ORZ28216.1"/>
    </source>
</evidence>
<dbReference type="RefSeq" id="XP_021885901.1">
    <property type="nucleotide sequence ID" value="XM_022028384.1"/>
</dbReference>
<dbReference type="Proteomes" id="UP000193648">
    <property type="component" value="Unassembled WGS sequence"/>
</dbReference>
<keyword evidence="3" id="KW-1185">Reference proteome</keyword>
<comment type="caution">
    <text evidence="2">The sequence shown here is derived from an EMBL/GenBank/DDBJ whole genome shotgun (WGS) entry which is preliminary data.</text>
</comment>
<dbReference type="OrthoDB" id="2435513at2759"/>
<dbReference type="EMBL" id="MCFF01000002">
    <property type="protein sequence ID" value="ORZ28216.1"/>
    <property type="molecule type" value="Genomic_DNA"/>
</dbReference>
<evidence type="ECO:0000313" key="3">
    <source>
        <dbReference type="Proteomes" id="UP000193648"/>
    </source>
</evidence>
<evidence type="ECO:0000256" key="1">
    <source>
        <dbReference type="SAM" id="MobiDB-lite"/>
    </source>
</evidence>